<reference evidence="2" key="2">
    <citation type="journal article" date="2018" name="Mol. Plant Microbe Interact.">
        <title>Genome sequence resources for the wheat stripe rust pathogen (Puccinia striiformis f. sp. tritici) and the barley stripe rust pathogen (Puccinia striiformis f. sp. hordei).</title>
        <authorList>
            <person name="Xia C."/>
            <person name="Wang M."/>
            <person name="Yin C."/>
            <person name="Cornejo O.E."/>
            <person name="Hulbert S.H."/>
            <person name="Chen X."/>
        </authorList>
    </citation>
    <scope>NUCLEOTIDE SEQUENCE [LARGE SCALE GENOMIC DNA]</scope>
    <source>
        <strain evidence="2">93-210</strain>
    </source>
</reference>
<accession>A0ACC0E0Y8</accession>
<protein>
    <submittedName>
        <fullName evidence="1">Uncharacterized protein</fullName>
    </submittedName>
</protein>
<dbReference type="EMBL" id="CM045876">
    <property type="protein sequence ID" value="KAI7942089.1"/>
    <property type="molecule type" value="Genomic_DNA"/>
</dbReference>
<reference evidence="2" key="1">
    <citation type="journal article" date="2018" name="BMC Genomics">
        <title>Genomic insights into host adaptation between the wheat stripe rust pathogen (Puccinia striiformis f. sp. tritici) and the barley stripe rust pathogen (Puccinia striiformis f. sp. hordei).</title>
        <authorList>
            <person name="Xia C."/>
            <person name="Wang M."/>
            <person name="Yin C."/>
            <person name="Cornejo O.E."/>
            <person name="Hulbert S.H."/>
            <person name="Chen X."/>
        </authorList>
    </citation>
    <scope>NUCLEOTIDE SEQUENCE [LARGE SCALE GENOMIC DNA]</scope>
    <source>
        <strain evidence="2">93-210</strain>
    </source>
</reference>
<organism evidence="1 2">
    <name type="scientific">Puccinia striiformis f. sp. tritici</name>
    <dbReference type="NCBI Taxonomy" id="168172"/>
    <lineage>
        <taxon>Eukaryota</taxon>
        <taxon>Fungi</taxon>
        <taxon>Dikarya</taxon>
        <taxon>Basidiomycota</taxon>
        <taxon>Pucciniomycotina</taxon>
        <taxon>Pucciniomycetes</taxon>
        <taxon>Pucciniales</taxon>
        <taxon>Pucciniaceae</taxon>
        <taxon>Puccinia</taxon>
    </lineage>
</organism>
<proteinExistence type="predicted"/>
<evidence type="ECO:0000313" key="2">
    <source>
        <dbReference type="Proteomes" id="UP001060170"/>
    </source>
</evidence>
<dbReference type="Proteomes" id="UP001060170">
    <property type="component" value="Chromosome 12"/>
</dbReference>
<gene>
    <name evidence="1" type="ORF">MJO28_012116</name>
</gene>
<comment type="caution">
    <text evidence="1">The sequence shown here is derived from an EMBL/GenBank/DDBJ whole genome shotgun (WGS) entry which is preliminary data.</text>
</comment>
<sequence>MSLIDGEYDVNRICFECEFRFENDQVGPGVDWEGTFEDNSTVWAAIAGDGTLSWISSPPFSLSLSVSVEMFKTILPCPQSGTNARVRGFAHRIGSTLSFLAYVYKQRLSRINETTKLRTHYIKLKMGLRLKPSRQENEETCPQGRWTPVGLLHDDDDEGDEDDDDDARLKKFEE</sequence>
<keyword evidence="2" id="KW-1185">Reference proteome</keyword>
<name>A0ACC0E0Y8_9BASI</name>
<evidence type="ECO:0000313" key="1">
    <source>
        <dbReference type="EMBL" id="KAI7942089.1"/>
    </source>
</evidence>
<reference evidence="1 2" key="3">
    <citation type="journal article" date="2022" name="Microbiol. Spectr.">
        <title>Folding features and dynamics of 3D genome architecture in plant fungal pathogens.</title>
        <authorList>
            <person name="Xia C."/>
        </authorList>
    </citation>
    <scope>NUCLEOTIDE SEQUENCE [LARGE SCALE GENOMIC DNA]</scope>
    <source>
        <strain evidence="1 2">93-210</strain>
    </source>
</reference>